<feature type="region of interest" description="Disordered" evidence="4">
    <location>
        <begin position="299"/>
        <end position="342"/>
    </location>
</feature>
<evidence type="ECO:0000313" key="7">
    <source>
        <dbReference type="Proteomes" id="UP000027138"/>
    </source>
</evidence>
<keyword evidence="7" id="KW-1185">Reference proteome</keyword>
<feature type="region of interest" description="Disordered" evidence="4">
    <location>
        <begin position="470"/>
        <end position="489"/>
    </location>
</feature>
<dbReference type="AlphaFoldDB" id="A0A067KQW4"/>
<evidence type="ECO:0000259" key="5">
    <source>
        <dbReference type="PROSITE" id="PS51634"/>
    </source>
</evidence>
<feature type="region of interest" description="Disordered" evidence="4">
    <location>
        <begin position="1"/>
        <end position="20"/>
    </location>
</feature>
<sequence length="489" mass="53185">MPAPKQESPGARPRNNVEAKEGTPKKAKQCNCKNSRCLKLYCECFAAGIHCNGCNCINCYNNVENEAARQEAVGATLERNPNAFRPKIASSPHGYNPREDASEAQIVGKHNKGCHCKKSGCLKKYCECFQANILCSENCKCMDCKNFEGSEERRALFHGNHNGITCMQQAANAAVSGAIGSSGYETPLASKKRKNEEILGSVTKDKSAKFQQENHLRNSASSFSPSSAPIPCAASATVFGSSRLTYKSPLTDKIQPQDVAQMCTFFLVLSEKARKALEGKMDKEKTHSVEATTALSIEGRKDSLNGHDAHKTLPDDDLNRNKATTDRSTDSGTDGCVVEDGRPASPEIDLMCHEQEMMFMEVGPPTGVGRLCGNKTQLSSSGHECSEVYAEQEKLILSRFRDFLNMLIFRGSAKETMYSPSAMSKMMDQQEPAEEEIINSATESGSHEKAYNNAVVKSAVIATSASNVIQPKKSAAPVENGKFNAENKS</sequence>
<dbReference type="SMART" id="SM01114">
    <property type="entry name" value="CXC"/>
    <property type="match status" value="2"/>
</dbReference>
<gene>
    <name evidence="6" type="ORF">JCGZ_07765</name>
</gene>
<dbReference type="GO" id="GO:0006355">
    <property type="term" value="P:regulation of DNA-templated transcription"/>
    <property type="evidence" value="ECO:0007669"/>
    <property type="project" value="TreeGrafter"/>
</dbReference>
<evidence type="ECO:0000256" key="4">
    <source>
        <dbReference type="SAM" id="MobiDB-lite"/>
    </source>
</evidence>
<dbReference type="PANTHER" id="PTHR12446">
    <property type="entry name" value="TESMIN/TSO1-RELATED"/>
    <property type="match status" value="1"/>
</dbReference>
<dbReference type="PANTHER" id="PTHR12446:SF49">
    <property type="entry name" value="CRC DOMAIN-CONTAINING PROTEIN"/>
    <property type="match status" value="1"/>
</dbReference>
<name>A0A067KQW4_JATCU</name>
<dbReference type="GO" id="GO:0005634">
    <property type="term" value="C:nucleus"/>
    <property type="evidence" value="ECO:0007669"/>
    <property type="project" value="UniProtKB-SubCell"/>
</dbReference>
<dbReference type="STRING" id="180498.A0A067KQW4"/>
<reference evidence="6 7" key="1">
    <citation type="journal article" date="2014" name="PLoS ONE">
        <title>Global Analysis of Gene Expression Profiles in Physic Nut (Jatropha curcas L.) Seedlings Exposed to Salt Stress.</title>
        <authorList>
            <person name="Zhang L."/>
            <person name="Zhang C."/>
            <person name="Wu P."/>
            <person name="Chen Y."/>
            <person name="Li M."/>
            <person name="Jiang H."/>
            <person name="Wu G."/>
        </authorList>
    </citation>
    <scope>NUCLEOTIDE SEQUENCE [LARGE SCALE GENOMIC DNA]</scope>
    <source>
        <strain evidence="7">cv. GZQX0401</strain>
        <tissue evidence="6">Young leaves</tissue>
    </source>
</reference>
<dbReference type="Pfam" id="PF03638">
    <property type="entry name" value="TCR"/>
    <property type="match status" value="2"/>
</dbReference>
<comment type="subcellular location">
    <subcellularLocation>
        <location evidence="1">Nucleus</location>
    </subcellularLocation>
</comment>
<proteinExistence type="inferred from homology"/>
<feature type="compositionally biased region" description="Basic and acidic residues" evidence="4">
    <location>
        <begin position="299"/>
        <end position="329"/>
    </location>
</feature>
<evidence type="ECO:0000256" key="3">
    <source>
        <dbReference type="ARBA" id="ARBA00023242"/>
    </source>
</evidence>
<evidence type="ECO:0000313" key="6">
    <source>
        <dbReference type="EMBL" id="KDP34194.1"/>
    </source>
</evidence>
<dbReference type="PROSITE" id="PS51634">
    <property type="entry name" value="CRC"/>
    <property type="match status" value="1"/>
</dbReference>
<organism evidence="6 7">
    <name type="scientific">Jatropha curcas</name>
    <name type="common">Barbados nut</name>
    <dbReference type="NCBI Taxonomy" id="180498"/>
    <lineage>
        <taxon>Eukaryota</taxon>
        <taxon>Viridiplantae</taxon>
        <taxon>Streptophyta</taxon>
        <taxon>Embryophyta</taxon>
        <taxon>Tracheophyta</taxon>
        <taxon>Spermatophyta</taxon>
        <taxon>Magnoliopsida</taxon>
        <taxon>eudicotyledons</taxon>
        <taxon>Gunneridae</taxon>
        <taxon>Pentapetalae</taxon>
        <taxon>rosids</taxon>
        <taxon>fabids</taxon>
        <taxon>Malpighiales</taxon>
        <taxon>Euphorbiaceae</taxon>
        <taxon>Crotonoideae</taxon>
        <taxon>Jatropheae</taxon>
        <taxon>Jatropha</taxon>
    </lineage>
</organism>
<protein>
    <recommendedName>
        <fullName evidence="5">CRC domain-containing protein</fullName>
    </recommendedName>
</protein>
<keyword evidence="3" id="KW-0539">Nucleus</keyword>
<dbReference type="EMBL" id="KK914539">
    <property type="protein sequence ID" value="KDP34194.1"/>
    <property type="molecule type" value="Genomic_DNA"/>
</dbReference>
<dbReference type="InterPro" id="IPR028307">
    <property type="entry name" value="Lin-54_fam"/>
</dbReference>
<dbReference type="InterPro" id="IPR033467">
    <property type="entry name" value="Tesmin/TSO1-like_CXC"/>
</dbReference>
<accession>A0A067KQW4</accession>
<evidence type="ECO:0000256" key="2">
    <source>
        <dbReference type="ARBA" id="ARBA00007267"/>
    </source>
</evidence>
<dbReference type="OrthoDB" id="6283463at2759"/>
<comment type="similarity">
    <text evidence="2">Belongs to the lin-54 family.</text>
</comment>
<dbReference type="InterPro" id="IPR005172">
    <property type="entry name" value="CRC"/>
</dbReference>
<evidence type="ECO:0000256" key="1">
    <source>
        <dbReference type="ARBA" id="ARBA00004123"/>
    </source>
</evidence>
<dbReference type="Proteomes" id="UP000027138">
    <property type="component" value="Unassembled WGS sequence"/>
</dbReference>
<feature type="domain" description="CRC" evidence="5">
    <location>
        <begin position="26"/>
        <end position="149"/>
    </location>
</feature>